<dbReference type="Proteomes" id="UP001204798">
    <property type="component" value="Unassembled WGS sequence"/>
</dbReference>
<dbReference type="GO" id="GO:0006508">
    <property type="term" value="P:proteolysis"/>
    <property type="evidence" value="ECO:0007669"/>
    <property type="project" value="UniProtKB-KW"/>
</dbReference>
<reference evidence="3 4" key="1">
    <citation type="submission" date="2022-08" db="EMBL/GenBank/DDBJ databases">
        <title>Bacterial and archaeal communities from various locations to study Microbial Dark Matter (Phase II).</title>
        <authorList>
            <person name="Stepanauskas R."/>
        </authorList>
    </citation>
    <scope>NUCLEOTIDE SEQUENCE [LARGE SCALE GENOMIC DNA]</scope>
    <source>
        <strain evidence="3 4">PD1</strain>
    </source>
</reference>
<dbReference type="Gene3D" id="3.30.830.10">
    <property type="entry name" value="Metalloenzyme, LuxS/M16 peptidase-like"/>
    <property type="match status" value="2"/>
</dbReference>
<organism evidence="3 4">
    <name type="scientific">Candidatus Fervidibacter sacchari</name>
    <dbReference type="NCBI Taxonomy" id="1448929"/>
    <lineage>
        <taxon>Bacteria</taxon>
        <taxon>Candidatus Fervidibacterota</taxon>
        <taxon>Candidatus Fervidibacter</taxon>
    </lineage>
</organism>
<dbReference type="InterPro" id="IPR011765">
    <property type="entry name" value="Pept_M16_N"/>
</dbReference>
<comment type="caution">
    <text evidence="3">The sequence shown here is derived from an EMBL/GenBank/DDBJ whole genome shotgun (WGS) entry which is preliminary data.</text>
</comment>
<dbReference type="PANTHER" id="PTHR11851:SF49">
    <property type="entry name" value="MITOCHONDRIAL-PROCESSING PEPTIDASE SUBUNIT ALPHA"/>
    <property type="match status" value="1"/>
</dbReference>
<keyword evidence="3" id="KW-0645">Protease</keyword>
<sequence length="423" mass="47976">MSWFWMLLVGMFLPVHAHGQTIGVYERLPNGAQVIAFVCPNALYSVASLWVSCGSGADPKGKEGTAHLLEHLLPLKPFNGTTIQIAMERQGALLLPETGRDFMAFHLQAPENVVAQVFPLLVETVKDLGFDPKVLEREKRLMWLETLSLYEDPLWLMKAMSEAKLFKGTTYAHPPTGWLETIERLSFEDAMQFHRKHFLAHNFALVAVVQNEATLNALKATLADSNQTFTASVSLELLQGESFAPNLEPKLKMALSRHNEVFWGIGWRISLSAQEKVAMDALVSHLRRTVFPILFGQIGVVQEWNMVANPVKGEMALTINARLRPYTDLIEKWVRRVLWEISEKGLSDAELARLKRSLAWEHYRNLNNPMLLVRELGWAWAIYGDPKIVERYSEEIANLSSEQIRQIAKRLSSTQPIVLVVRK</sequence>
<dbReference type="SUPFAM" id="SSF63411">
    <property type="entry name" value="LuxS/MPP-like metallohydrolase"/>
    <property type="match status" value="2"/>
</dbReference>
<evidence type="ECO:0000313" key="4">
    <source>
        <dbReference type="Proteomes" id="UP001204798"/>
    </source>
</evidence>
<evidence type="ECO:0000259" key="2">
    <source>
        <dbReference type="Pfam" id="PF00675"/>
    </source>
</evidence>
<name>A0ABT2ENS9_9BACT</name>
<feature type="domain" description="Peptidase M16 N-terminal" evidence="2">
    <location>
        <begin position="44"/>
        <end position="144"/>
    </location>
</feature>
<keyword evidence="3" id="KW-0378">Hydrolase</keyword>
<dbReference type="PANTHER" id="PTHR11851">
    <property type="entry name" value="METALLOPROTEASE"/>
    <property type="match status" value="1"/>
</dbReference>
<dbReference type="GO" id="GO:0008233">
    <property type="term" value="F:peptidase activity"/>
    <property type="evidence" value="ECO:0007669"/>
    <property type="project" value="UniProtKB-KW"/>
</dbReference>
<dbReference type="EMBL" id="JANUCP010000003">
    <property type="protein sequence ID" value="MCS3919610.1"/>
    <property type="molecule type" value="Genomic_DNA"/>
</dbReference>
<comment type="similarity">
    <text evidence="1">Belongs to the peptidase M16 family.</text>
</comment>
<evidence type="ECO:0000256" key="1">
    <source>
        <dbReference type="ARBA" id="ARBA00007261"/>
    </source>
</evidence>
<dbReference type="InterPro" id="IPR011249">
    <property type="entry name" value="Metalloenz_LuxS/M16"/>
</dbReference>
<proteinExistence type="inferred from homology"/>
<dbReference type="Pfam" id="PF00675">
    <property type="entry name" value="Peptidase_M16"/>
    <property type="match status" value="1"/>
</dbReference>
<accession>A0ABT2ENS9</accession>
<dbReference type="EC" id="3.4.24.-" evidence="3"/>
<evidence type="ECO:0000313" key="3">
    <source>
        <dbReference type="EMBL" id="MCS3919610.1"/>
    </source>
</evidence>
<keyword evidence="4" id="KW-1185">Reference proteome</keyword>
<dbReference type="RefSeq" id="WP_259096198.1">
    <property type="nucleotide sequence ID" value="NZ_CP130454.1"/>
</dbReference>
<protein>
    <submittedName>
        <fullName evidence="3">Zinc protease</fullName>
        <ecNumber evidence="3">3.4.24.-</ecNumber>
    </submittedName>
</protein>
<gene>
    <name evidence="3" type="ORF">M2350_002023</name>
</gene>
<dbReference type="InterPro" id="IPR050361">
    <property type="entry name" value="MPP/UQCRC_Complex"/>
</dbReference>